<feature type="domain" description="Helitron helicase-like" evidence="1">
    <location>
        <begin position="51"/>
        <end position="266"/>
    </location>
</feature>
<dbReference type="Proteomes" id="UP000799118">
    <property type="component" value="Unassembled WGS sequence"/>
</dbReference>
<keyword evidence="3" id="KW-1185">Reference proteome</keyword>
<feature type="non-terminal residue" evidence="2">
    <location>
        <position position="1"/>
    </location>
</feature>
<sequence length="266" mass="30172">PADFILRYERDPISEYNNPGLFPGMFPTLYPLGIGGFEDAQRSVSVSLEAHAEHLLDQSNRAFRYHYFYSFVILNVIQRRKAHLHTSLSVSSSKFKHIAPGLLSVSASTLSALATKIKNEEKMSTYTEDERRAFHLLKEVNTVSAKIPGSQASKITLRQEIRSYYAFFGLPQLFLTLNPSAVHNPVFQVIYGDEGVDLAERFPLIPEPRSERAYRVAKDPVAAADFFEFMIETIFRDLFGWDYKKGQSNQDGGIFGHLRAFYGTSE</sequence>
<accession>A0A6A4H477</accession>
<dbReference type="AlphaFoldDB" id="A0A6A4H477"/>
<evidence type="ECO:0000259" key="1">
    <source>
        <dbReference type="Pfam" id="PF14214"/>
    </source>
</evidence>
<dbReference type="Pfam" id="PF14214">
    <property type="entry name" value="Helitron_like_N"/>
    <property type="match status" value="1"/>
</dbReference>
<gene>
    <name evidence="2" type="ORF">BT96DRAFT_774270</name>
</gene>
<reference evidence="2" key="1">
    <citation type="journal article" date="2019" name="Environ. Microbiol.">
        <title>Fungal ecological strategies reflected in gene transcription - a case study of two litter decomposers.</title>
        <authorList>
            <person name="Barbi F."/>
            <person name="Kohler A."/>
            <person name="Barry K."/>
            <person name="Baskaran P."/>
            <person name="Daum C."/>
            <person name="Fauchery L."/>
            <person name="Ihrmark K."/>
            <person name="Kuo A."/>
            <person name="LaButti K."/>
            <person name="Lipzen A."/>
            <person name="Morin E."/>
            <person name="Grigoriev I.V."/>
            <person name="Henrissat B."/>
            <person name="Lindahl B."/>
            <person name="Martin F."/>
        </authorList>
    </citation>
    <scope>NUCLEOTIDE SEQUENCE</scope>
    <source>
        <strain evidence="2">JB14</strain>
    </source>
</reference>
<organism evidence="2 3">
    <name type="scientific">Gymnopus androsaceus JB14</name>
    <dbReference type="NCBI Taxonomy" id="1447944"/>
    <lineage>
        <taxon>Eukaryota</taxon>
        <taxon>Fungi</taxon>
        <taxon>Dikarya</taxon>
        <taxon>Basidiomycota</taxon>
        <taxon>Agaricomycotina</taxon>
        <taxon>Agaricomycetes</taxon>
        <taxon>Agaricomycetidae</taxon>
        <taxon>Agaricales</taxon>
        <taxon>Marasmiineae</taxon>
        <taxon>Omphalotaceae</taxon>
        <taxon>Gymnopus</taxon>
    </lineage>
</organism>
<dbReference type="OrthoDB" id="432234at2759"/>
<name>A0A6A4H477_9AGAR</name>
<dbReference type="EMBL" id="ML769593">
    <property type="protein sequence ID" value="KAE9392553.1"/>
    <property type="molecule type" value="Genomic_DNA"/>
</dbReference>
<proteinExistence type="predicted"/>
<feature type="non-terminal residue" evidence="2">
    <location>
        <position position="266"/>
    </location>
</feature>
<evidence type="ECO:0000313" key="3">
    <source>
        <dbReference type="Proteomes" id="UP000799118"/>
    </source>
</evidence>
<protein>
    <recommendedName>
        <fullName evidence="1">Helitron helicase-like domain-containing protein</fullName>
    </recommendedName>
</protein>
<dbReference type="InterPro" id="IPR025476">
    <property type="entry name" value="Helitron_helicase-like"/>
</dbReference>
<evidence type="ECO:0000313" key="2">
    <source>
        <dbReference type="EMBL" id="KAE9392553.1"/>
    </source>
</evidence>